<dbReference type="STRING" id="1936003.STSP2_01003"/>
<sequence precursor="true">MSGKVTLQMFVVLAVVGCVIALWGGAVLAAEEGSDAGGERAADVMEIAGKEVEFVMFEPVYEWRIEPFERGPVDPGYAAKVMMRTDRDISRNVESIDLVNGILSTEAAEGFSSEQRDFLKYTSAPRCLQRLYARYGAQTWVVFGVSEKDTKLMVKAFAQFARDYGEQFIEEKRQRMEELQGKIAELKDKREKNEKLIEEYRERLEKVKESTIYTSALEAREAATRLTSRMEELKLAIAALGPKAEVYAGTPKELEFKAELKAAENEFEVVKKMRDEAKDLSELPGKIDALSLSVEGIVTRSMPNRPRGRTPNRRTPVRRPPASNTRGLTTFRGTELEGLRHDLEEVEEWLSEPHISLVRSEIYDAVSIQPVEVVETDRRDTPWTPARRR</sequence>
<feature type="region of interest" description="Disordered" evidence="2">
    <location>
        <begin position="301"/>
        <end position="328"/>
    </location>
</feature>
<organism evidence="3 4">
    <name type="scientific">Anaerohalosphaera lusitana</name>
    <dbReference type="NCBI Taxonomy" id="1936003"/>
    <lineage>
        <taxon>Bacteria</taxon>
        <taxon>Pseudomonadati</taxon>
        <taxon>Planctomycetota</taxon>
        <taxon>Phycisphaerae</taxon>
        <taxon>Sedimentisphaerales</taxon>
        <taxon>Anaerohalosphaeraceae</taxon>
        <taxon>Anaerohalosphaera</taxon>
    </lineage>
</organism>
<evidence type="ECO:0000313" key="4">
    <source>
        <dbReference type="Proteomes" id="UP000189674"/>
    </source>
</evidence>
<feature type="compositionally biased region" description="Basic residues" evidence="2">
    <location>
        <begin position="306"/>
        <end position="317"/>
    </location>
</feature>
<keyword evidence="4" id="KW-1185">Reference proteome</keyword>
<accession>A0A1U9NIV5</accession>
<dbReference type="AlphaFoldDB" id="A0A1U9NIV5"/>
<dbReference type="KEGG" id="alus:STSP2_01003"/>
<feature type="coiled-coil region" evidence="1">
    <location>
        <begin position="169"/>
        <end position="236"/>
    </location>
</feature>
<evidence type="ECO:0000313" key="3">
    <source>
        <dbReference type="EMBL" id="AQT67851.1"/>
    </source>
</evidence>
<dbReference type="EMBL" id="CP019791">
    <property type="protein sequence ID" value="AQT67851.1"/>
    <property type="molecule type" value="Genomic_DNA"/>
</dbReference>
<protein>
    <submittedName>
        <fullName evidence="3">Uncharacterized protein</fullName>
    </submittedName>
</protein>
<dbReference type="PROSITE" id="PS51257">
    <property type="entry name" value="PROKAR_LIPOPROTEIN"/>
    <property type="match status" value="1"/>
</dbReference>
<evidence type="ECO:0000256" key="1">
    <source>
        <dbReference type="SAM" id="Coils"/>
    </source>
</evidence>
<evidence type="ECO:0000256" key="2">
    <source>
        <dbReference type="SAM" id="MobiDB-lite"/>
    </source>
</evidence>
<proteinExistence type="predicted"/>
<reference evidence="4" key="1">
    <citation type="submission" date="2017-02" db="EMBL/GenBank/DDBJ databases">
        <title>Comparative genomics and description of representatives of a novel lineage of planctomycetes thriving in anoxic sediments.</title>
        <authorList>
            <person name="Spring S."/>
            <person name="Bunk B."/>
            <person name="Sproer C."/>
        </authorList>
    </citation>
    <scope>NUCLEOTIDE SEQUENCE [LARGE SCALE GENOMIC DNA]</scope>
    <source>
        <strain evidence="4">ST-NAGAB-D1</strain>
    </source>
</reference>
<keyword evidence="1" id="KW-0175">Coiled coil</keyword>
<dbReference type="RefSeq" id="WP_146660352.1">
    <property type="nucleotide sequence ID" value="NZ_CP019791.1"/>
</dbReference>
<name>A0A1U9NIV5_9BACT</name>
<dbReference type="Proteomes" id="UP000189674">
    <property type="component" value="Chromosome"/>
</dbReference>
<gene>
    <name evidence="3" type="ORF">STSP2_01003</name>
</gene>